<feature type="transmembrane region" description="Helical" evidence="1">
    <location>
        <begin position="24"/>
        <end position="44"/>
    </location>
</feature>
<evidence type="ECO:0000313" key="2">
    <source>
        <dbReference type="EMBL" id="KJE77785.1"/>
    </source>
</evidence>
<keyword evidence="1" id="KW-1133">Transmembrane helix</keyword>
<proteinExistence type="predicted"/>
<feature type="transmembrane region" description="Helical" evidence="1">
    <location>
        <begin position="56"/>
        <end position="76"/>
    </location>
</feature>
<keyword evidence="3" id="KW-1185">Reference proteome</keyword>
<dbReference type="Proteomes" id="UP000032336">
    <property type="component" value="Unassembled WGS sequence"/>
</dbReference>
<gene>
    <name evidence="2" type="ORF">FEAC_05340</name>
</gene>
<keyword evidence="1" id="KW-0472">Membrane</keyword>
<sequence length="84" mass="9845">MDLRILLATQELSRLEEMQTKDRWLLRASATWSIYVWSVLIKNMMKDRDHSMRFRLVHIGLGVISTSFAALTWKIASHKELPTT</sequence>
<evidence type="ECO:0000313" key="3">
    <source>
        <dbReference type="Proteomes" id="UP000032336"/>
    </source>
</evidence>
<keyword evidence="1" id="KW-0812">Transmembrane</keyword>
<evidence type="ECO:0000256" key="1">
    <source>
        <dbReference type="SAM" id="Phobius"/>
    </source>
</evidence>
<reference evidence="2 3" key="1">
    <citation type="submission" date="2015-01" db="EMBL/GenBank/DDBJ databases">
        <title>Draft genome of the acidophilic iron oxidizer Ferrimicrobium acidiphilum strain T23.</title>
        <authorList>
            <person name="Poehlein A."/>
            <person name="Eisen S."/>
            <person name="Schloemann M."/>
            <person name="Johnson B.D."/>
            <person name="Daniel R."/>
            <person name="Muehling M."/>
        </authorList>
    </citation>
    <scope>NUCLEOTIDE SEQUENCE [LARGE SCALE GENOMIC DNA]</scope>
    <source>
        <strain evidence="2 3">T23</strain>
    </source>
</reference>
<accession>A0A0D8FX44</accession>
<name>A0A0D8FX44_9ACTN</name>
<comment type="caution">
    <text evidence="2">The sequence shown here is derived from an EMBL/GenBank/DDBJ whole genome shotgun (WGS) entry which is preliminary data.</text>
</comment>
<organism evidence="2 3">
    <name type="scientific">Ferrimicrobium acidiphilum DSM 19497</name>
    <dbReference type="NCBI Taxonomy" id="1121877"/>
    <lineage>
        <taxon>Bacteria</taxon>
        <taxon>Bacillati</taxon>
        <taxon>Actinomycetota</taxon>
        <taxon>Acidimicrobiia</taxon>
        <taxon>Acidimicrobiales</taxon>
        <taxon>Acidimicrobiaceae</taxon>
        <taxon>Ferrimicrobium</taxon>
    </lineage>
</organism>
<dbReference type="AlphaFoldDB" id="A0A0D8FX44"/>
<dbReference type="EMBL" id="JXUW01000003">
    <property type="protein sequence ID" value="KJE77785.1"/>
    <property type="molecule type" value="Genomic_DNA"/>
</dbReference>
<protein>
    <submittedName>
        <fullName evidence="2">Uncharacterized protein</fullName>
    </submittedName>
</protein>